<comment type="similarity">
    <text evidence="2 8">Belongs to the diaminopimelate epimerase family.</text>
</comment>
<feature type="binding site" evidence="8">
    <location>
        <position position="67"/>
    </location>
    <ligand>
        <name>substrate</name>
    </ligand>
</feature>
<dbReference type="GO" id="GO:0008837">
    <property type="term" value="F:diaminopimelate epimerase activity"/>
    <property type="evidence" value="ECO:0007669"/>
    <property type="project" value="UniProtKB-EC"/>
</dbReference>
<dbReference type="PANTHER" id="PTHR31689:SF0">
    <property type="entry name" value="DIAMINOPIMELATE EPIMERASE"/>
    <property type="match status" value="1"/>
</dbReference>
<evidence type="ECO:0000256" key="4">
    <source>
        <dbReference type="ARBA" id="ARBA00022605"/>
    </source>
</evidence>
<comment type="subcellular location">
    <subcellularLocation>
        <location evidence="8">Cytoplasm</location>
    </subcellularLocation>
</comment>
<comment type="subunit">
    <text evidence="8">Homodimer.</text>
</comment>
<keyword evidence="5 8" id="KW-0457">Lysine biosynthesis</keyword>
<dbReference type="PANTHER" id="PTHR31689">
    <property type="entry name" value="DIAMINOPIMELATE EPIMERASE, CHLOROPLASTIC"/>
    <property type="match status" value="1"/>
</dbReference>
<protein>
    <recommendedName>
        <fullName evidence="3 8">Diaminopimelate epimerase</fullName>
        <shortName evidence="8">DAP epimerase</shortName>
        <ecNumber evidence="3 8">5.1.1.7</ecNumber>
    </recommendedName>
    <alternativeName>
        <fullName evidence="8">PLP-independent amino acid racemase</fullName>
    </alternativeName>
</protein>
<comment type="function">
    <text evidence="8">Catalyzes the stereoinversion of LL-2,6-diaminopimelate (L,L-DAP) to meso-diaminopimelate (meso-DAP), a precursor of L-lysine and an essential component of the bacterial peptidoglycan.</text>
</comment>
<name>A0ABW4KM85_9BACI</name>
<evidence type="ECO:0000256" key="1">
    <source>
        <dbReference type="ARBA" id="ARBA00005196"/>
    </source>
</evidence>
<dbReference type="Gene3D" id="3.10.310.10">
    <property type="entry name" value="Diaminopimelate Epimerase, Chain A, domain 1"/>
    <property type="match status" value="2"/>
</dbReference>
<feature type="binding site" evidence="8">
    <location>
        <begin position="77"/>
        <end position="78"/>
    </location>
    <ligand>
        <name>substrate</name>
    </ligand>
</feature>
<feature type="site" description="Could be important to modulate the pK values of the two catalytic cysteine residues" evidence="8">
    <location>
        <position position="203"/>
    </location>
</feature>
<evidence type="ECO:0000313" key="11">
    <source>
        <dbReference type="Proteomes" id="UP001597301"/>
    </source>
</evidence>
<dbReference type="PROSITE" id="PS01326">
    <property type="entry name" value="DAP_EPIMERASE"/>
    <property type="match status" value="1"/>
</dbReference>
<comment type="caution">
    <text evidence="8">Lacks conserved residue(s) required for the propagation of feature annotation.</text>
</comment>
<feature type="binding site" evidence="8">
    <location>
        <begin position="214"/>
        <end position="215"/>
    </location>
    <ligand>
        <name>substrate</name>
    </ligand>
</feature>
<comment type="caution">
    <text evidence="10">The sequence shown here is derived from an EMBL/GenBank/DDBJ whole genome shotgun (WGS) entry which is preliminary data.</text>
</comment>
<keyword evidence="8" id="KW-0963">Cytoplasm</keyword>
<reference evidence="11" key="1">
    <citation type="journal article" date="2019" name="Int. J. Syst. Evol. Microbiol.">
        <title>The Global Catalogue of Microorganisms (GCM) 10K type strain sequencing project: providing services to taxonomists for standard genome sequencing and annotation.</title>
        <authorList>
            <consortium name="The Broad Institute Genomics Platform"/>
            <consortium name="The Broad Institute Genome Sequencing Center for Infectious Disease"/>
            <person name="Wu L."/>
            <person name="Ma J."/>
        </authorList>
    </citation>
    <scope>NUCLEOTIDE SEQUENCE [LARGE SCALE GENOMIC DNA]</scope>
    <source>
        <strain evidence="11">CGMCC 1.12295</strain>
    </source>
</reference>
<dbReference type="EMBL" id="JBHUEO010000031">
    <property type="protein sequence ID" value="MFD1707350.1"/>
    <property type="molecule type" value="Genomic_DNA"/>
</dbReference>
<comment type="pathway">
    <text evidence="1 8">Amino-acid biosynthesis; L-lysine biosynthesis via DAP pathway; DL-2,6-diaminopimelate from LL-2,6-diaminopimelate: step 1/1.</text>
</comment>
<evidence type="ECO:0000256" key="7">
    <source>
        <dbReference type="ARBA" id="ARBA00051712"/>
    </source>
</evidence>
<dbReference type="InterPro" id="IPR001653">
    <property type="entry name" value="DAP_epimerase_DapF"/>
</dbReference>
<evidence type="ECO:0000313" key="10">
    <source>
        <dbReference type="EMBL" id="MFD1707350.1"/>
    </source>
</evidence>
<accession>A0ABW4KM85</accession>
<evidence type="ECO:0000256" key="5">
    <source>
        <dbReference type="ARBA" id="ARBA00023154"/>
    </source>
</evidence>
<feature type="binding site" evidence="8">
    <location>
        <position position="14"/>
    </location>
    <ligand>
        <name>substrate</name>
    </ligand>
</feature>
<comment type="catalytic activity">
    <reaction evidence="7 8">
        <text>(2S,6S)-2,6-diaminopimelate = meso-2,6-diaminopimelate</text>
        <dbReference type="Rhea" id="RHEA:15393"/>
        <dbReference type="ChEBI" id="CHEBI:57609"/>
        <dbReference type="ChEBI" id="CHEBI:57791"/>
        <dbReference type="EC" id="5.1.1.7"/>
    </reaction>
</comment>
<organism evidence="10 11">
    <name type="scientific">Siminovitchia sediminis</name>
    <dbReference type="NCBI Taxonomy" id="1274353"/>
    <lineage>
        <taxon>Bacteria</taxon>
        <taxon>Bacillati</taxon>
        <taxon>Bacillota</taxon>
        <taxon>Bacilli</taxon>
        <taxon>Bacillales</taxon>
        <taxon>Bacillaceae</taxon>
        <taxon>Siminovitchia</taxon>
    </lineage>
</organism>
<dbReference type="HAMAP" id="MF_00197">
    <property type="entry name" value="DAP_epimerase"/>
    <property type="match status" value="1"/>
</dbReference>
<feature type="active site" evidence="9">
    <location>
        <position position="76"/>
    </location>
</feature>
<evidence type="ECO:0000256" key="9">
    <source>
        <dbReference type="PROSITE-ProRule" id="PRU10125"/>
    </source>
</evidence>
<feature type="active site" description="Proton donor" evidence="8">
    <location>
        <position position="76"/>
    </location>
</feature>
<keyword evidence="11" id="KW-1185">Reference proteome</keyword>
<keyword evidence="4 8" id="KW-0028">Amino-acid biosynthesis</keyword>
<evidence type="ECO:0000256" key="3">
    <source>
        <dbReference type="ARBA" id="ARBA00013080"/>
    </source>
</evidence>
<evidence type="ECO:0000256" key="6">
    <source>
        <dbReference type="ARBA" id="ARBA00023235"/>
    </source>
</evidence>
<gene>
    <name evidence="8 10" type="primary">dapF</name>
    <name evidence="10" type="ORF">ACFSCZ_11470</name>
</gene>
<feature type="binding site" evidence="8">
    <location>
        <position position="185"/>
    </location>
    <ligand>
        <name>substrate</name>
    </ligand>
</feature>
<feature type="binding site" evidence="8">
    <location>
        <begin position="203"/>
        <end position="204"/>
    </location>
    <ligand>
        <name>substrate</name>
    </ligand>
</feature>
<evidence type="ECO:0000256" key="8">
    <source>
        <dbReference type="HAMAP-Rule" id="MF_00197"/>
    </source>
</evidence>
<feature type="active site" description="Proton acceptor" evidence="8">
    <location>
        <position position="213"/>
    </location>
</feature>
<evidence type="ECO:0000256" key="2">
    <source>
        <dbReference type="ARBA" id="ARBA00010219"/>
    </source>
</evidence>
<proteinExistence type="inferred from homology"/>
<dbReference type="EC" id="5.1.1.7" evidence="3 8"/>
<dbReference type="SUPFAM" id="SSF54506">
    <property type="entry name" value="Diaminopimelate epimerase-like"/>
    <property type="match status" value="2"/>
</dbReference>
<dbReference type="Proteomes" id="UP001597301">
    <property type="component" value="Unassembled WGS sequence"/>
</dbReference>
<keyword evidence="6 8" id="KW-0413">Isomerase</keyword>
<dbReference type="Pfam" id="PF01678">
    <property type="entry name" value="DAP_epimerase"/>
    <property type="match status" value="2"/>
</dbReference>
<dbReference type="InterPro" id="IPR018510">
    <property type="entry name" value="DAP_epimerase_AS"/>
</dbReference>
<dbReference type="RefSeq" id="WP_380774072.1">
    <property type="nucleotide sequence ID" value="NZ_JBHUEO010000031.1"/>
</dbReference>
<sequence length="285" mass="31775">MRKVPFKKMHGCGNDFIIIDNREPIMNNLELSRFVQTVCTRRFHIGADGLMLLETSHIADFKMRYFNSDGSEGEMCGNGARCIVKYAYLMGAASDVMAFETLNGVYEGKILGENVQIKFPSIPIKDFHLHQPFPSDENDFYHFAWVGVPHTVVMEKAIDHIQDEDFMKWARKIRYNPAISPSGTNVNVVEICDEHQIKMRTYERGVEDETFACGSGATASAIISGLLDKVSSPVKVHTKGGVLTISFRITEDEVQDICLEGNAVVVAEGELMSEAPVNVSSREEG</sequence>
<feature type="site" description="Could be important to modulate the pK values of the two catalytic cysteine residues" evidence="8">
    <location>
        <position position="150"/>
    </location>
</feature>
<dbReference type="NCBIfam" id="TIGR00652">
    <property type="entry name" value="DapF"/>
    <property type="match status" value="1"/>
</dbReference>